<feature type="compositionally biased region" description="Acidic residues" evidence="1">
    <location>
        <begin position="730"/>
        <end position="739"/>
    </location>
</feature>
<keyword evidence="2" id="KW-1133">Transmembrane helix</keyword>
<feature type="transmembrane region" description="Helical" evidence="2">
    <location>
        <begin position="367"/>
        <end position="387"/>
    </location>
</feature>
<dbReference type="Proteomes" id="UP000515163">
    <property type="component" value="Unplaced"/>
</dbReference>
<dbReference type="OrthoDB" id="5982776at2759"/>
<feature type="transmembrane region" description="Helical" evidence="2">
    <location>
        <begin position="601"/>
        <end position="619"/>
    </location>
</feature>
<feature type="transmembrane region" description="Helical" evidence="2">
    <location>
        <begin position="571"/>
        <end position="589"/>
    </location>
</feature>
<gene>
    <name evidence="4" type="primary">LOC116294287</name>
</gene>
<dbReference type="RefSeq" id="XP_031557714.1">
    <property type="nucleotide sequence ID" value="XM_031701854.1"/>
</dbReference>
<keyword evidence="2" id="KW-0472">Membrane</keyword>
<reference evidence="4" key="1">
    <citation type="submission" date="2025-08" db="UniProtKB">
        <authorList>
            <consortium name="RefSeq"/>
        </authorList>
    </citation>
    <scope>IDENTIFICATION</scope>
    <source>
        <tissue evidence="4">Tentacle</tissue>
    </source>
</reference>
<evidence type="ECO:0000256" key="1">
    <source>
        <dbReference type="SAM" id="MobiDB-lite"/>
    </source>
</evidence>
<protein>
    <submittedName>
        <fullName evidence="4">Uncharacterized protein LOC116294287</fullName>
    </submittedName>
</protein>
<dbReference type="InterPro" id="IPR009030">
    <property type="entry name" value="Growth_fac_rcpt_cys_sf"/>
</dbReference>
<feature type="transmembrane region" description="Helical" evidence="2">
    <location>
        <begin position="472"/>
        <end position="493"/>
    </location>
</feature>
<feature type="transmembrane region" description="Helical" evidence="2">
    <location>
        <begin position="544"/>
        <end position="565"/>
    </location>
</feature>
<sequence>MITIDPGPMRRRRAADSIVLGDTLSIQYQSSQTQSLLFECEEAEEFSSARGYLITHIGELTYCSPCPYGTFKENGTCSPCPAGGFYQDEQAQYQIVSHGLGCKQCPLGAFVSPQTSPGRQSSDCQACPDGTRRDRHALFKACSCLEDHYRIDRFKKCFPCPRGYMCTNETINLLPGFFWQWNSTEAKLTYTKFSTELQVPKRTYNKNATTFALGIPKAYACPVSDACKGGLESECTVGYEGPLCAVCSRQFYMLASICRRCPTLPWIIAQVTLAILVLVGLFAFLFKDKKEKRDGRSLSDIMTSRLKILVGFYQVTSGTISSFSYVEWPATMVKLVRYAEIFQMNLLQIAPLHCIAESLKSDAHVKLLAIVVFNTLAILAGLVYYHIMKRRKTRQNDNNSIPGKILLQQRCYRMVFLALFITYPMTCSYIFQVLPDACHKICTSTNEKFCQFYLKSDYSVACGGERFEAMGILSYTLLVYPVGFPSLIFFLLWKYYYRYEKGKNQNEQIQARTKIVNQNERKNLNHDGIVQGLKFIYENYASNVWFWEIIELVRKVIITSVILLAHAESRTYLGITAIISGLYAVLFAYYKPITDTFEHWLQLTSLLATMVNMIVGMLLKIPSDSLSSSVNTQVDEVFVTVLLMIANIVVIAIMVVRYMVTFLQTLNSIRKNPHCSLSCCLYLLLTVSEAGNDISGIDNNDDLKTYQDMNTGDEQPELEMTPVGLSVELKEDDENGKKL</sequence>
<dbReference type="KEGG" id="aten:116294287"/>
<feature type="transmembrane region" description="Helical" evidence="2">
    <location>
        <begin position="306"/>
        <end position="326"/>
    </location>
</feature>
<evidence type="ECO:0000256" key="2">
    <source>
        <dbReference type="SAM" id="Phobius"/>
    </source>
</evidence>
<dbReference type="AlphaFoldDB" id="A0A6P8HMW5"/>
<dbReference type="SUPFAM" id="SSF57184">
    <property type="entry name" value="Growth factor receptor domain"/>
    <property type="match status" value="1"/>
</dbReference>
<evidence type="ECO:0000313" key="4">
    <source>
        <dbReference type="RefSeq" id="XP_031557714.1"/>
    </source>
</evidence>
<feature type="transmembrane region" description="Helical" evidence="2">
    <location>
        <begin position="264"/>
        <end position="286"/>
    </location>
</feature>
<dbReference type="SMART" id="SM01411">
    <property type="entry name" value="Ephrin_rec_like"/>
    <property type="match status" value="2"/>
</dbReference>
<dbReference type="GeneID" id="116294287"/>
<organism evidence="3 4">
    <name type="scientific">Actinia tenebrosa</name>
    <name type="common">Australian red waratah sea anemone</name>
    <dbReference type="NCBI Taxonomy" id="6105"/>
    <lineage>
        <taxon>Eukaryota</taxon>
        <taxon>Metazoa</taxon>
        <taxon>Cnidaria</taxon>
        <taxon>Anthozoa</taxon>
        <taxon>Hexacorallia</taxon>
        <taxon>Actiniaria</taxon>
        <taxon>Actiniidae</taxon>
        <taxon>Actinia</taxon>
    </lineage>
</organism>
<proteinExistence type="predicted"/>
<keyword evidence="2" id="KW-0812">Transmembrane</keyword>
<dbReference type="PANTHER" id="PTHR11319:SF35">
    <property type="entry name" value="OUTER MEMBRANE PROTEIN PMPC-RELATED"/>
    <property type="match status" value="1"/>
</dbReference>
<dbReference type="InParanoid" id="A0A6P8HMW5"/>
<feature type="transmembrane region" description="Helical" evidence="2">
    <location>
        <begin position="639"/>
        <end position="660"/>
    </location>
</feature>
<feature type="region of interest" description="Disordered" evidence="1">
    <location>
        <begin position="705"/>
        <end position="739"/>
    </location>
</feature>
<dbReference type="PANTHER" id="PTHR11319">
    <property type="entry name" value="G PROTEIN-COUPLED RECEPTOR-RELATED"/>
    <property type="match status" value="1"/>
</dbReference>
<feature type="transmembrane region" description="Helical" evidence="2">
    <location>
        <begin position="411"/>
        <end position="431"/>
    </location>
</feature>
<accession>A0A6P8HMW5</accession>
<keyword evidence="3" id="KW-1185">Reference proteome</keyword>
<name>A0A6P8HMW5_ACTTE</name>
<evidence type="ECO:0000313" key="3">
    <source>
        <dbReference type="Proteomes" id="UP000515163"/>
    </source>
</evidence>